<reference evidence="2" key="1">
    <citation type="submission" date="2019-09" db="EMBL/GenBank/DDBJ databases">
        <title>Characterisation of the sponge microbiome using genome-centric metagenomics.</title>
        <authorList>
            <person name="Engelberts J.P."/>
            <person name="Robbins S.J."/>
            <person name="De Goeij J.M."/>
            <person name="Aranda M."/>
            <person name="Bell S.C."/>
            <person name="Webster N.S."/>
        </authorList>
    </citation>
    <scope>NUCLEOTIDE SEQUENCE</scope>
    <source>
        <strain evidence="2">SB0664_bin_27</strain>
    </source>
</reference>
<dbReference type="InterPro" id="IPR007367">
    <property type="entry name" value="DUF433"/>
</dbReference>
<name>A0A6B0Z1B6_9CHLR</name>
<dbReference type="Pfam" id="PF04255">
    <property type="entry name" value="DUF433"/>
    <property type="match status" value="1"/>
</dbReference>
<dbReference type="AlphaFoldDB" id="A0A6B0Z1B6"/>
<feature type="region of interest" description="Disordered" evidence="1">
    <location>
        <begin position="95"/>
        <end position="116"/>
    </location>
</feature>
<sequence>MRRGVVTLAKPKAVVSDDSAKITVNDQGVPVITGADFKVRQIAMDYMEMGNDVAGIQRQHPFLSKAQIRLAISYYLDNKKTFDAEIEDSAREYEKLHRESAASPIRQKLRERRAKR</sequence>
<comment type="caution">
    <text evidence="2">The sequence shown here is derived from an EMBL/GenBank/DDBJ whole genome shotgun (WGS) entry which is preliminary data.</text>
</comment>
<dbReference type="EMBL" id="VXRG01000167">
    <property type="protein sequence ID" value="MXY95672.1"/>
    <property type="molecule type" value="Genomic_DNA"/>
</dbReference>
<dbReference type="InterPro" id="IPR036388">
    <property type="entry name" value="WH-like_DNA-bd_sf"/>
</dbReference>
<proteinExistence type="predicted"/>
<dbReference type="SUPFAM" id="SSF46689">
    <property type="entry name" value="Homeodomain-like"/>
    <property type="match status" value="1"/>
</dbReference>
<gene>
    <name evidence="2" type="ORF">F4Y42_19720</name>
</gene>
<evidence type="ECO:0000313" key="2">
    <source>
        <dbReference type="EMBL" id="MXY95672.1"/>
    </source>
</evidence>
<organism evidence="2">
    <name type="scientific">Caldilineaceae bacterium SB0664_bin_27</name>
    <dbReference type="NCBI Taxonomy" id="2605260"/>
    <lineage>
        <taxon>Bacteria</taxon>
        <taxon>Bacillati</taxon>
        <taxon>Chloroflexota</taxon>
        <taxon>Caldilineae</taxon>
        <taxon>Caldilineales</taxon>
        <taxon>Caldilineaceae</taxon>
    </lineage>
</organism>
<dbReference type="InterPro" id="IPR009057">
    <property type="entry name" value="Homeodomain-like_sf"/>
</dbReference>
<dbReference type="Gene3D" id="1.10.10.10">
    <property type="entry name" value="Winged helix-like DNA-binding domain superfamily/Winged helix DNA-binding domain"/>
    <property type="match status" value="1"/>
</dbReference>
<feature type="compositionally biased region" description="Basic residues" evidence="1">
    <location>
        <begin position="107"/>
        <end position="116"/>
    </location>
</feature>
<protein>
    <submittedName>
        <fullName evidence="2">DUF433 domain-containing protein</fullName>
    </submittedName>
</protein>
<accession>A0A6B0Z1B6</accession>
<evidence type="ECO:0000256" key="1">
    <source>
        <dbReference type="SAM" id="MobiDB-lite"/>
    </source>
</evidence>